<dbReference type="EC" id="3.6.1.66" evidence="7"/>
<comment type="similarity">
    <text evidence="1 7">Belongs to the HAM1 NTPase family.</text>
</comment>
<feature type="binding site" evidence="7">
    <location>
        <position position="68"/>
    </location>
    <ligand>
        <name>substrate</name>
    </ligand>
</feature>
<dbReference type="AlphaFoldDB" id="A0A2P7MXJ5"/>
<comment type="function">
    <text evidence="7">Pyrophosphatase that catalyzes the hydrolysis of nucleoside triphosphates to their monophosphate derivatives, with a high preference for the non-canonical purine nucleotides XTP (xanthosine triphosphate), dITP (deoxyinosine triphosphate) and ITP. Seems to function as a house-cleaning enzyme that removes non-canonical purine nucleotides from the nucleotide pool, thus preventing their incorporation into DNA/RNA and avoiding chromosomal lesions.</text>
</comment>
<keyword evidence="5 7" id="KW-0460">Magnesium</keyword>
<dbReference type="GO" id="GO:0005829">
    <property type="term" value="C:cytosol"/>
    <property type="evidence" value="ECO:0007669"/>
    <property type="project" value="TreeGrafter"/>
</dbReference>
<dbReference type="Gene3D" id="3.90.950.10">
    <property type="match status" value="1"/>
</dbReference>
<dbReference type="GO" id="GO:0017111">
    <property type="term" value="F:ribonucleoside triphosphate phosphatase activity"/>
    <property type="evidence" value="ECO:0007669"/>
    <property type="project" value="InterPro"/>
</dbReference>
<dbReference type="Proteomes" id="UP000243002">
    <property type="component" value="Unassembled WGS sequence"/>
</dbReference>
<dbReference type="GO" id="GO:0000166">
    <property type="term" value="F:nucleotide binding"/>
    <property type="evidence" value="ECO:0007669"/>
    <property type="project" value="UniProtKB-KW"/>
</dbReference>
<accession>A0A2P7MXJ5</accession>
<dbReference type="InterPro" id="IPR029001">
    <property type="entry name" value="ITPase-like_fam"/>
</dbReference>
<evidence type="ECO:0000256" key="2">
    <source>
        <dbReference type="ARBA" id="ARBA00022723"/>
    </source>
</evidence>
<keyword evidence="4 7" id="KW-0378">Hydrolase</keyword>
<comment type="cofactor">
    <cofactor evidence="7">
        <name>Mg(2+)</name>
        <dbReference type="ChEBI" id="CHEBI:18420"/>
    </cofactor>
    <text evidence="7">Binds 1 Mg(2+) ion per subunit.</text>
</comment>
<keyword evidence="2 7" id="KW-0479">Metal-binding</keyword>
<evidence type="ECO:0000256" key="6">
    <source>
        <dbReference type="ARBA" id="ARBA00023080"/>
    </source>
</evidence>
<dbReference type="InterPro" id="IPR020922">
    <property type="entry name" value="dITP/XTP_pyrophosphatase"/>
</dbReference>
<dbReference type="CDD" id="cd00515">
    <property type="entry name" value="HAM1"/>
    <property type="match status" value="1"/>
</dbReference>
<organism evidence="8 9">
    <name type="scientific">Cyanobium usitatum str. Tous</name>
    <dbReference type="NCBI Taxonomy" id="2116684"/>
    <lineage>
        <taxon>Bacteria</taxon>
        <taxon>Bacillati</taxon>
        <taxon>Cyanobacteriota</taxon>
        <taxon>Cyanophyceae</taxon>
        <taxon>Synechococcales</taxon>
        <taxon>Prochlorococcaceae</taxon>
        <taxon>Cyanobium</taxon>
    </lineage>
</organism>
<comment type="catalytic activity">
    <reaction evidence="7">
        <text>ITP + H2O = IMP + diphosphate + H(+)</text>
        <dbReference type="Rhea" id="RHEA:29399"/>
        <dbReference type="ChEBI" id="CHEBI:15377"/>
        <dbReference type="ChEBI" id="CHEBI:15378"/>
        <dbReference type="ChEBI" id="CHEBI:33019"/>
        <dbReference type="ChEBI" id="CHEBI:58053"/>
        <dbReference type="ChEBI" id="CHEBI:61402"/>
        <dbReference type="EC" id="3.6.1.66"/>
    </reaction>
</comment>
<keyword evidence="3 7" id="KW-0547">Nucleotide-binding</keyword>
<dbReference type="SUPFAM" id="SSF52972">
    <property type="entry name" value="ITPase-like"/>
    <property type="match status" value="1"/>
</dbReference>
<comment type="caution">
    <text evidence="7">Lacks conserved residue(s) required for the propagation of feature annotation.</text>
</comment>
<evidence type="ECO:0000313" key="9">
    <source>
        <dbReference type="Proteomes" id="UP000243002"/>
    </source>
</evidence>
<dbReference type="PANTHER" id="PTHR11067">
    <property type="entry name" value="INOSINE TRIPHOSPHATE PYROPHOSPHATASE/HAM1 PROTEIN"/>
    <property type="match status" value="1"/>
</dbReference>
<dbReference type="PANTHER" id="PTHR11067:SF9">
    <property type="entry name" value="INOSINE TRIPHOSPHATE PYROPHOSPHATASE"/>
    <property type="match status" value="1"/>
</dbReference>
<dbReference type="HAMAP" id="MF_01405">
    <property type="entry name" value="Non_canon_purine_NTPase"/>
    <property type="match status" value="1"/>
</dbReference>
<name>A0A2P7MXJ5_9CYAN</name>
<evidence type="ECO:0000256" key="1">
    <source>
        <dbReference type="ARBA" id="ARBA00008023"/>
    </source>
</evidence>
<dbReference type="GO" id="GO:0009117">
    <property type="term" value="P:nucleotide metabolic process"/>
    <property type="evidence" value="ECO:0007669"/>
    <property type="project" value="UniProtKB-KW"/>
</dbReference>
<sequence>MPILVVASGNPHKVAEIGAMLELVELDVLPQPPGLDIEETGATYLANARLKAEAVARITGHWALADDSGIEVDALDGAPGVFSARYAPTDHERIHRLLKELGDSLYRGASFRSAMALADPSGTTRAEAEGICRGQILRAPQGHGPGYDSLFYVREAGCSYALMGPHLKAKLGSRGKAARALAPKLLRLLELSK</sequence>
<gene>
    <name evidence="8" type="ORF">C7K55_05800</name>
</gene>
<evidence type="ECO:0000256" key="3">
    <source>
        <dbReference type="ARBA" id="ARBA00022741"/>
    </source>
</evidence>
<dbReference type="Pfam" id="PF01725">
    <property type="entry name" value="Ham1p_like"/>
    <property type="match status" value="1"/>
</dbReference>
<reference evidence="8 9" key="1">
    <citation type="journal article" date="2018" name="Environ. Microbiol.">
        <title>Ecological and genomic features of two widespread freshwater picocyanobacteria.</title>
        <authorList>
            <person name="Cabello-Yeves P.J."/>
            <person name="Picazo A."/>
            <person name="Camacho A."/>
            <person name="Callieri C."/>
            <person name="Rosselli R."/>
            <person name="Roda-Garcia J.J."/>
            <person name="Coutinho F.H."/>
            <person name="Rodriguez-Valera F."/>
        </authorList>
    </citation>
    <scope>NUCLEOTIDE SEQUENCE [LARGE SCALE GENOMIC DNA]</scope>
    <source>
        <strain evidence="8 9">Tous</strain>
    </source>
</reference>
<dbReference type="GO" id="GO:0046872">
    <property type="term" value="F:metal ion binding"/>
    <property type="evidence" value="ECO:0007669"/>
    <property type="project" value="UniProtKB-KW"/>
</dbReference>
<dbReference type="GO" id="GO:0035870">
    <property type="term" value="F:dITP diphosphatase activity"/>
    <property type="evidence" value="ECO:0007669"/>
    <property type="project" value="UniProtKB-UniRule"/>
</dbReference>
<feature type="binding site" evidence="7">
    <location>
        <position position="38"/>
    </location>
    <ligand>
        <name>Mg(2+)</name>
        <dbReference type="ChEBI" id="CHEBI:18420"/>
    </ligand>
</feature>
<evidence type="ECO:0000313" key="8">
    <source>
        <dbReference type="EMBL" id="PSJ05953.1"/>
    </source>
</evidence>
<comment type="caution">
    <text evidence="8">The sequence shown here is derived from an EMBL/GenBank/DDBJ whole genome shotgun (WGS) entry which is preliminary data.</text>
</comment>
<dbReference type="EMBL" id="PXXO01000005">
    <property type="protein sequence ID" value="PSJ05953.1"/>
    <property type="molecule type" value="Genomic_DNA"/>
</dbReference>
<comment type="subunit">
    <text evidence="7">Homodimer.</text>
</comment>
<comment type="catalytic activity">
    <reaction evidence="7">
        <text>XTP + H2O = XMP + diphosphate + H(+)</text>
        <dbReference type="Rhea" id="RHEA:28610"/>
        <dbReference type="ChEBI" id="CHEBI:15377"/>
        <dbReference type="ChEBI" id="CHEBI:15378"/>
        <dbReference type="ChEBI" id="CHEBI:33019"/>
        <dbReference type="ChEBI" id="CHEBI:57464"/>
        <dbReference type="ChEBI" id="CHEBI:61314"/>
        <dbReference type="EC" id="3.6.1.66"/>
    </reaction>
</comment>
<dbReference type="RefSeq" id="WP_106502472.1">
    <property type="nucleotide sequence ID" value="NZ_PXXO01000005.1"/>
</dbReference>
<feature type="active site" description="Proton acceptor" evidence="7">
    <location>
        <position position="67"/>
    </location>
</feature>
<keyword evidence="9" id="KW-1185">Reference proteome</keyword>
<feature type="binding site" evidence="7">
    <location>
        <position position="168"/>
    </location>
    <ligand>
        <name>substrate</name>
    </ligand>
</feature>
<feature type="binding site" evidence="7">
    <location>
        <begin position="8"/>
        <end position="13"/>
    </location>
    <ligand>
        <name>substrate</name>
    </ligand>
</feature>
<comment type="catalytic activity">
    <reaction evidence="7">
        <text>dITP + H2O = dIMP + diphosphate + H(+)</text>
        <dbReference type="Rhea" id="RHEA:28342"/>
        <dbReference type="ChEBI" id="CHEBI:15377"/>
        <dbReference type="ChEBI" id="CHEBI:15378"/>
        <dbReference type="ChEBI" id="CHEBI:33019"/>
        <dbReference type="ChEBI" id="CHEBI:61194"/>
        <dbReference type="ChEBI" id="CHEBI:61382"/>
        <dbReference type="EC" id="3.6.1.66"/>
    </reaction>
</comment>
<dbReference type="GO" id="GO:0036220">
    <property type="term" value="F:ITP diphosphatase activity"/>
    <property type="evidence" value="ECO:0007669"/>
    <property type="project" value="UniProtKB-UniRule"/>
</dbReference>
<evidence type="ECO:0000256" key="5">
    <source>
        <dbReference type="ARBA" id="ARBA00022842"/>
    </source>
</evidence>
<evidence type="ECO:0000256" key="4">
    <source>
        <dbReference type="ARBA" id="ARBA00022801"/>
    </source>
</evidence>
<keyword evidence="6 7" id="KW-0546">Nucleotide metabolism</keyword>
<feature type="binding site" evidence="7">
    <location>
        <position position="67"/>
    </location>
    <ligand>
        <name>Mg(2+)</name>
        <dbReference type="ChEBI" id="CHEBI:18420"/>
    </ligand>
</feature>
<dbReference type="GO" id="GO:0009146">
    <property type="term" value="P:purine nucleoside triphosphate catabolic process"/>
    <property type="evidence" value="ECO:0007669"/>
    <property type="project" value="UniProtKB-UniRule"/>
</dbReference>
<evidence type="ECO:0000256" key="7">
    <source>
        <dbReference type="HAMAP-Rule" id="MF_01405"/>
    </source>
</evidence>
<dbReference type="OrthoDB" id="9807456at2"/>
<proteinExistence type="inferred from homology"/>
<dbReference type="InterPro" id="IPR002637">
    <property type="entry name" value="RdgB/HAM1"/>
</dbReference>
<protein>
    <recommendedName>
        <fullName evidence="7">dITP/XTP pyrophosphatase</fullName>
        <ecNumber evidence="7">3.6.1.66</ecNumber>
    </recommendedName>
    <alternativeName>
        <fullName evidence="7">Non-canonical purine NTP pyrophosphatase</fullName>
    </alternativeName>
    <alternativeName>
        <fullName evidence="7">Non-standard purine NTP pyrophosphatase</fullName>
    </alternativeName>
    <alternativeName>
        <fullName evidence="7">Nucleoside-triphosphate diphosphatase</fullName>
    </alternativeName>
    <alternativeName>
        <fullName evidence="7">Nucleoside-triphosphate pyrophosphatase</fullName>
        <shortName evidence="7">NTPase</shortName>
    </alternativeName>
</protein>
<dbReference type="GO" id="GO:0036222">
    <property type="term" value="F:XTP diphosphatase activity"/>
    <property type="evidence" value="ECO:0007669"/>
    <property type="project" value="UniProtKB-UniRule"/>
</dbReference>